<keyword evidence="5" id="KW-1185">Reference proteome</keyword>
<dbReference type="PROSITE" id="PS51782">
    <property type="entry name" value="LYSM"/>
    <property type="match status" value="1"/>
</dbReference>
<dbReference type="PANTHER" id="PTHR10127:SF850">
    <property type="entry name" value="METALLOENDOPEPTIDASE"/>
    <property type="match status" value="1"/>
</dbReference>
<dbReference type="InterPro" id="IPR001506">
    <property type="entry name" value="Peptidase_M12A"/>
</dbReference>
<dbReference type="PANTHER" id="PTHR10127">
    <property type="entry name" value="DISCOIDIN, CUB, EGF, LAMININ , AND ZINC METALLOPROTEASE DOMAIN CONTAINING"/>
    <property type="match status" value="1"/>
</dbReference>
<dbReference type="Gene3D" id="3.40.390.10">
    <property type="entry name" value="Collagenase (Catalytic Domain)"/>
    <property type="match status" value="1"/>
</dbReference>
<reference evidence="4 5" key="1">
    <citation type="journal article" date="2013" name="Genome Biol. Evol.">
        <title>Genomes of Stigonematalean cyanobacteria (subsection V) and the evolution of oxygenic photosynthesis from prokaryotes to plastids.</title>
        <authorList>
            <person name="Dagan T."/>
            <person name="Roettger M."/>
            <person name="Stucken K."/>
            <person name="Landan G."/>
            <person name="Koch R."/>
            <person name="Major P."/>
            <person name="Gould S.B."/>
            <person name="Goremykin V.V."/>
            <person name="Rippka R."/>
            <person name="Tandeau de Marsac N."/>
            <person name="Gugger M."/>
            <person name="Lockhart P.J."/>
            <person name="Allen J.F."/>
            <person name="Brune I."/>
            <person name="Maus I."/>
            <person name="Puhler A."/>
            <person name="Martin W.F."/>
        </authorList>
    </citation>
    <scope>NUCLEOTIDE SEQUENCE [LARGE SCALE GENOMIC DNA]</scope>
    <source>
        <strain evidence="4 5">PCC 7110</strain>
    </source>
</reference>
<keyword evidence="1 4" id="KW-0645">Protease</keyword>
<sequence>MKKIDEEKIMTIIEDTNNFDGLLKSDDVRTGFISGETFKNKPVQYSVVDGLAIFEGCIVLGTVEEMEQKTAAILAGEDIEEDEASRGVFIPGKQFRWPNGIVPYEIDPSLPKQERVRDAIAHWQQNTIIRFVQRTNSNANQHPNYIRFRPGNGCSSRVGMQGGEQHITLGDGCSTGAAVHEIGHALGLWHEQSREDRDRHIQIHWQNIESSHVHNFNQHITDGDDHASYDYDSIMHYGATAFSKNGQPTITTVSPGKSIGQRKSLSRGDIDTIHFLYQGTTSQSRPYTIRQGDTLFIIAERELKDGNRWREIMKTLNGGSFTEQEAGNLQPGQVVYLPLN</sequence>
<name>A0A139XCE5_9CYAN</name>
<accession>A0A139XCE5</accession>
<dbReference type="GO" id="GO:0006508">
    <property type="term" value="P:proteolysis"/>
    <property type="evidence" value="ECO:0007669"/>
    <property type="project" value="UniProtKB-KW"/>
</dbReference>
<dbReference type="STRING" id="128403.WA1_20165"/>
<dbReference type="InterPro" id="IPR024079">
    <property type="entry name" value="MetalloPept_cat_dom_sf"/>
</dbReference>
<dbReference type="GO" id="GO:0004222">
    <property type="term" value="F:metalloendopeptidase activity"/>
    <property type="evidence" value="ECO:0007669"/>
    <property type="project" value="UniProtKB-UniRule"/>
</dbReference>
<feature type="active site" evidence="1">
    <location>
        <position position="181"/>
    </location>
</feature>
<proteinExistence type="predicted"/>
<dbReference type="PROSITE" id="PS51864">
    <property type="entry name" value="ASTACIN"/>
    <property type="match status" value="1"/>
</dbReference>
<evidence type="ECO:0000259" key="2">
    <source>
        <dbReference type="PROSITE" id="PS51782"/>
    </source>
</evidence>
<dbReference type="PRINTS" id="PR00480">
    <property type="entry name" value="ASTACIN"/>
</dbReference>
<comment type="caution">
    <text evidence="1">Lacks conserved residue(s) required for the propagation of feature annotation.</text>
</comment>
<organism evidence="4 5">
    <name type="scientific">Scytonema hofmannii PCC 7110</name>
    <dbReference type="NCBI Taxonomy" id="128403"/>
    <lineage>
        <taxon>Bacteria</taxon>
        <taxon>Bacillati</taxon>
        <taxon>Cyanobacteriota</taxon>
        <taxon>Cyanophyceae</taxon>
        <taxon>Nostocales</taxon>
        <taxon>Scytonemataceae</taxon>
        <taxon>Scytonema</taxon>
    </lineage>
</organism>
<feature type="domain" description="Peptidase M12A" evidence="3">
    <location>
        <begin position="88"/>
        <end position="282"/>
    </location>
</feature>
<comment type="caution">
    <text evidence="4">The sequence shown here is derived from an EMBL/GenBank/DDBJ whole genome shotgun (WGS) entry which is preliminary data.</text>
</comment>
<evidence type="ECO:0000313" key="5">
    <source>
        <dbReference type="Proteomes" id="UP000076925"/>
    </source>
</evidence>
<keyword evidence="1" id="KW-0479">Metal-binding</keyword>
<evidence type="ECO:0000259" key="3">
    <source>
        <dbReference type="PROSITE" id="PS51864"/>
    </source>
</evidence>
<keyword evidence="1" id="KW-0862">Zinc</keyword>
<dbReference type="CDD" id="cd04280">
    <property type="entry name" value="ZnMc_astacin_like"/>
    <property type="match status" value="1"/>
</dbReference>
<dbReference type="SUPFAM" id="SSF55486">
    <property type="entry name" value="Metalloproteases ('zincins'), catalytic domain"/>
    <property type="match status" value="1"/>
</dbReference>
<dbReference type="CDD" id="cd00118">
    <property type="entry name" value="LysM"/>
    <property type="match status" value="1"/>
</dbReference>
<dbReference type="GO" id="GO:0008270">
    <property type="term" value="F:zinc ion binding"/>
    <property type="evidence" value="ECO:0007669"/>
    <property type="project" value="UniProtKB-UniRule"/>
</dbReference>
<keyword evidence="1" id="KW-0378">Hydrolase</keyword>
<evidence type="ECO:0000313" key="4">
    <source>
        <dbReference type="EMBL" id="KYC42292.1"/>
    </source>
</evidence>
<dbReference type="Gene3D" id="3.10.350.10">
    <property type="entry name" value="LysM domain"/>
    <property type="match status" value="1"/>
</dbReference>
<evidence type="ECO:0000256" key="1">
    <source>
        <dbReference type="PROSITE-ProRule" id="PRU01211"/>
    </source>
</evidence>
<feature type="binding site" evidence="1">
    <location>
        <position position="190"/>
    </location>
    <ligand>
        <name>Zn(2+)</name>
        <dbReference type="ChEBI" id="CHEBI:29105"/>
        <note>catalytic</note>
    </ligand>
</feature>
<dbReference type="InterPro" id="IPR006026">
    <property type="entry name" value="Peptidase_Metallo"/>
</dbReference>
<dbReference type="Pfam" id="PF01400">
    <property type="entry name" value="Astacin"/>
    <property type="match status" value="1"/>
</dbReference>
<feature type="binding site" evidence="1">
    <location>
        <position position="180"/>
    </location>
    <ligand>
        <name>Zn(2+)</name>
        <dbReference type="ChEBI" id="CHEBI:29105"/>
        <note>catalytic</note>
    </ligand>
</feature>
<feature type="domain" description="LysM" evidence="2">
    <location>
        <begin position="285"/>
        <end position="337"/>
    </location>
</feature>
<dbReference type="InterPro" id="IPR034035">
    <property type="entry name" value="Astacin-like_dom"/>
</dbReference>
<comment type="cofactor">
    <cofactor evidence="1">
        <name>Zn(2+)</name>
        <dbReference type="ChEBI" id="CHEBI:29105"/>
    </cofactor>
    <text evidence="1">Binds 1 zinc ion per subunit.</text>
</comment>
<dbReference type="EMBL" id="ANNX02000020">
    <property type="protein sequence ID" value="KYC42292.1"/>
    <property type="molecule type" value="Genomic_DNA"/>
</dbReference>
<dbReference type="InterPro" id="IPR018392">
    <property type="entry name" value="LysM"/>
</dbReference>
<gene>
    <name evidence="4" type="ORF">WA1_20165</name>
</gene>
<keyword evidence="1 4" id="KW-0482">Metalloprotease</keyword>
<dbReference type="InterPro" id="IPR036779">
    <property type="entry name" value="LysM_dom_sf"/>
</dbReference>
<dbReference type="AlphaFoldDB" id="A0A139XCE5"/>
<dbReference type="SMART" id="SM00235">
    <property type="entry name" value="ZnMc"/>
    <property type="match status" value="1"/>
</dbReference>
<dbReference type="Proteomes" id="UP000076925">
    <property type="component" value="Unassembled WGS sequence"/>
</dbReference>
<protein>
    <submittedName>
        <fullName evidence="4">Zinc metalloprotease</fullName>
    </submittedName>
</protein>
<feature type="binding site" evidence="1">
    <location>
        <position position="184"/>
    </location>
    <ligand>
        <name>Zn(2+)</name>
        <dbReference type="ChEBI" id="CHEBI:29105"/>
        <note>catalytic</note>
    </ligand>
</feature>
<dbReference type="NCBIfam" id="NF045530">
    <property type="entry name" value="LegP"/>
    <property type="match status" value="1"/>
</dbReference>